<dbReference type="AlphaFoldDB" id="A0A091HD05"/>
<proteinExistence type="predicted"/>
<evidence type="ECO:0000256" key="1">
    <source>
        <dbReference type="ARBA" id="ARBA00022737"/>
    </source>
</evidence>
<feature type="non-terminal residue" evidence="3">
    <location>
        <position position="1"/>
    </location>
</feature>
<dbReference type="Proteomes" id="UP000054064">
    <property type="component" value="Unassembled WGS sequence"/>
</dbReference>
<dbReference type="Gene3D" id="2.60.40.10">
    <property type="entry name" value="Immunoglobulins"/>
    <property type="match status" value="3"/>
</dbReference>
<dbReference type="InterPro" id="IPR003961">
    <property type="entry name" value="FN3_dom"/>
</dbReference>
<dbReference type="SMART" id="SM00060">
    <property type="entry name" value="FN3"/>
    <property type="match status" value="3"/>
</dbReference>
<dbReference type="InterPro" id="IPR036116">
    <property type="entry name" value="FN3_sf"/>
</dbReference>
<dbReference type="GO" id="GO:0005615">
    <property type="term" value="C:extracellular space"/>
    <property type="evidence" value="ECO:0007669"/>
    <property type="project" value="TreeGrafter"/>
</dbReference>
<sequence length="274" mass="29783">VEEPLLSKLTISNATSDSMSLTWEAQDNAFDHFILEVRNSDFPLDSLVHTVPGASRRYVVTNLKAATNYTVQLHGVIDGQGGQTLTALATTEAEPQLGTLTLTNVTPDSFNLSWTTRDGPFATFVIHVRDSHAEHEPQELTVPGGARSARISGLLDYTGYDINIKGTTNAGVHTEPLTAFVMTEAMPPLENLTVSDINPYGFTVSWMASENAFDNFLVVVVDSGKLLDPQEFLLTGAQRQLKLKGLITGIGYEVMLYGFAKGHQTKPLRTVAVT</sequence>
<organism evidence="3 4">
    <name type="scientific">Buceros rhinoceros silvestris</name>
    <dbReference type="NCBI Taxonomy" id="175836"/>
    <lineage>
        <taxon>Eukaryota</taxon>
        <taxon>Metazoa</taxon>
        <taxon>Chordata</taxon>
        <taxon>Craniata</taxon>
        <taxon>Vertebrata</taxon>
        <taxon>Euteleostomi</taxon>
        <taxon>Archelosauria</taxon>
        <taxon>Archosauria</taxon>
        <taxon>Dinosauria</taxon>
        <taxon>Saurischia</taxon>
        <taxon>Theropoda</taxon>
        <taxon>Coelurosauria</taxon>
        <taxon>Aves</taxon>
        <taxon>Neognathae</taxon>
        <taxon>Neoaves</taxon>
        <taxon>Telluraves</taxon>
        <taxon>Coraciimorphae</taxon>
        <taxon>Bucerotiformes</taxon>
        <taxon>Bucerotidae</taxon>
        <taxon>Buceros</taxon>
    </lineage>
</organism>
<protein>
    <submittedName>
        <fullName evidence="3">Tenascin</fullName>
    </submittedName>
</protein>
<dbReference type="EMBL" id="KL530792">
    <property type="protein sequence ID" value="KFO92697.1"/>
    <property type="molecule type" value="Genomic_DNA"/>
</dbReference>
<dbReference type="SUPFAM" id="SSF49265">
    <property type="entry name" value="Fibronectin type III"/>
    <property type="match status" value="2"/>
</dbReference>
<dbReference type="PANTHER" id="PTHR46708">
    <property type="entry name" value="TENASCIN"/>
    <property type="match status" value="1"/>
</dbReference>
<dbReference type="PANTHER" id="PTHR46708:SF1">
    <property type="entry name" value="TENASCIN"/>
    <property type="match status" value="1"/>
</dbReference>
<keyword evidence="1" id="KW-0677">Repeat</keyword>
<dbReference type="CDD" id="cd00063">
    <property type="entry name" value="FN3"/>
    <property type="match status" value="3"/>
</dbReference>
<dbReference type="InterPro" id="IPR013783">
    <property type="entry name" value="Ig-like_fold"/>
</dbReference>
<name>A0A091HD05_BUCRH</name>
<gene>
    <name evidence="3" type="ORF">N320_03833</name>
</gene>
<evidence type="ECO:0000313" key="4">
    <source>
        <dbReference type="Proteomes" id="UP000054064"/>
    </source>
</evidence>
<dbReference type="PROSITE" id="PS50853">
    <property type="entry name" value="FN3"/>
    <property type="match status" value="2"/>
</dbReference>
<feature type="domain" description="Fibronectin type-III" evidence="2">
    <location>
        <begin position="5"/>
        <end position="95"/>
    </location>
</feature>
<evidence type="ECO:0000259" key="2">
    <source>
        <dbReference type="PROSITE" id="PS50853"/>
    </source>
</evidence>
<feature type="non-terminal residue" evidence="3">
    <location>
        <position position="274"/>
    </location>
</feature>
<dbReference type="Pfam" id="PF00041">
    <property type="entry name" value="fn3"/>
    <property type="match status" value="3"/>
</dbReference>
<reference evidence="3 4" key="1">
    <citation type="submission" date="2014-04" db="EMBL/GenBank/DDBJ databases">
        <title>Genome evolution of avian class.</title>
        <authorList>
            <person name="Zhang G."/>
            <person name="Li C."/>
        </authorList>
    </citation>
    <scope>NUCLEOTIDE SEQUENCE [LARGE SCALE GENOMIC DNA]</scope>
    <source>
        <strain evidence="3">BGI_N320</strain>
    </source>
</reference>
<keyword evidence="4" id="KW-1185">Reference proteome</keyword>
<accession>A0A091HD05</accession>
<dbReference type="GO" id="GO:0030155">
    <property type="term" value="P:regulation of cell adhesion"/>
    <property type="evidence" value="ECO:0007669"/>
    <property type="project" value="TreeGrafter"/>
</dbReference>
<dbReference type="InterPro" id="IPR050991">
    <property type="entry name" value="ECM_Regulatory_Proteins"/>
</dbReference>
<evidence type="ECO:0000313" key="3">
    <source>
        <dbReference type="EMBL" id="KFO92697.1"/>
    </source>
</evidence>
<feature type="domain" description="Fibronectin type-III" evidence="2">
    <location>
        <begin position="96"/>
        <end position="188"/>
    </location>
</feature>